<keyword evidence="5" id="KW-1185">Reference proteome</keyword>
<dbReference type="AlphaFoldDB" id="A0ABD0RBT4"/>
<dbReference type="PANTHER" id="PTHR47300:SF1">
    <property type="entry name" value="PROTEIN KASH5"/>
    <property type="match status" value="1"/>
</dbReference>
<accession>A0ABD0RBT4</accession>
<evidence type="ECO:0000313" key="4">
    <source>
        <dbReference type="EMBL" id="KAL0195989.1"/>
    </source>
</evidence>
<feature type="domain" description="KASH5-like coiled-coil" evidence="3">
    <location>
        <begin position="10"/>
        <end position="101"/>
    </location>
</feature>
<name>A0ABD0RBT4_CIRMR</name>
<organism evidence="4 5">
    <name type="scientific">Cirrhinus mrigala</name>
    <name type="common">Mrigala</name>
    <dbReference type="NCBI Taxonomy" id="683832"/>
    <lineage>
        <taxon>Eukaryota</taxon>
        <taxon>Metazoa</taxon>
        <taxon>Chordata</taxon>
        <taxon>Craniata</taxon>
        <taxon>Vertebrata</taxon>
        <taxon>Euteleostomi</taxon>
        <taxon>Actinopterygii</taxon>
        <taxon>Neopterygii</taxon>
        <taxon>Teleostei</taxon>
        <taxon>Ostariophysi</taxon>
        <taxon>Cypriniformes</taxon>
        <taxon>Cyprinidae</taxon>
        <taxon>Labeoninae</taxon>
        <taxon>Labeonini</taxon>
        <taxon>Cirrhinus</taxon>
    </lineage>
</organism>
<keyword evidence="1" id="KW-0175">Coiled coil</keyword>
<dbReference type="EMBL" id="JAMKFB020000004">
    <property type="protein sequence ID" value="KAL0195989.1"/>
    <property type="molecule type" value="Genomic_DNA"/>
</dbReference>
<reference evidence="4 5" key="1">
    <citation type="submission" date="2024-05" db="EMBL/GenBank/DDBJ databases">
        <title>Genome sequencing and assembly of Indian major carp, Cirrhinus mrigala (Hamilton, 1822).</title>
        <authorList>
            <person name="Mohindra V."/>
            <person name="Chowdhury L.M."/>
            <person name="Lal K."/>
            <person name="Jena J.K."/>
        </authorList>
    </citation>
    <scope>NUCLEOTIDE SEQUENCE [LARGE SCALE GENOMIC DNA]</scope>
    <source>
        <strain evidence="4">CM1030</strain>
        <tissue evidence="4">Blood</tissue>
    </source>
</reference>
<proteinExistence type="predicted"/>
<dbReference type="Proteomes" id="UP001529510">
    <property type="component" value="Unassembled WGS sequence"/>
</dbReference>
<evidence type="ECO:0000256" key="2">
    <source>
        <dbReference type="SAM" id="MobiDB-lite"/>
    </source>
</evidence>
<dbReference type="InterPro" id="IPR028168">
    <property type="entry name" value="KASH5_CC"/>
</dbReference>
<evidence type="ECO:0000256" key="1">
    <source>
        <dbReference type="SAM" id="Coils"/>
    </source>
</evidence>
<sequence length="101" mass="11893">MNFDHIFYRETSDLVFCVADLQLNNQKLQEEVRKLKQAVENMEDTNQKLIEENEELKAQAKMGQQLLQKEKMLKEEVEEMKLSLTSSEESRAQASAQRKQM</sequence>
<gene>
    <name evidence="4" type="ORF">M9458_009561</name>
</gene>
<dbReference type="InterPro" id="IPR028170">
    <property type="entry name" value="KASH5"/>
</dbReference>
<dbReference type="PANTHER" id="PTHR47300">
    <property type="entry name" value="PROTEIN KASH5"/>
    <property type="match status" value="1"/>
</dbReference>
<feature type="compositionally biased region" description="Low complexity" evidence="2">
    <location>
        <begin position="82"/>
        <end position="101"/>
    </location>
</feature>
<comment type="caution">
    <text evidence="4">The sequence shown here is derived from an EMBL/GenBank/DDBJ whole genome shotgun (WGS) entry which is preliminary data.</text>
</comment>
<feature type="non-terminal residue" evidence="4">
    <location>
        <position position="101"/>
    </location>
</feature>
<feature type="coiled-coil region" evidence="1">
    <location>
        <begin position="18"/>
        <end position="66"/>
    </location>
</feature>
<feature type="region of interest" description="Disordered" evidence="2">
    <location>
        <begin position="79"/>
        <end position="101"/>
    </location>
</feature>
<evidence type="ECO:0000259" key="3">
    <source>
        <dbReference type="Pfam" id="PF14662"/>
    </source>
</evidence>
<dbReference type="Pfam" id="PF14662">
    <property type="entry name" value="KASH_CCD"/>
    <property type="match status" value="1"/>
</dbReference>
<protein>
    <recommendedName>
        <fullName evidence="3">KASH5-like coiled-coil domain-containing protein</fullName>
    </recommendedName>
</protein>
<evidence type="ECO:0000313" key="5">
    <source>
        <dbReference type="Proteomes" id="UP001529510"/>
    </source>
</evidence>